<dbReference type="RefSeq" id="WP_190924902.1">
    <property type="nucleotide sequence ID" value="NZ_JACXJA010000005.1"/>
</dbReference>
<dbReference type="EMBL" id="JACXJA010000005">
    <property type="protein sequence ID" value="MBD2861134.1"/>
    <property type="molecule type" value="Genomic_DNA"/>
</dbReference>
<organism evidence="4 5">
    <name type="scientific">Paenibacillus oceani</name>
    <dbReference type="NCBI Taxonomy" id="2772510"/>
    <lineage>
        <taxon>Bacteria</taxon>
        <taxon>Bacillati</taxon>
        <taxon>Bacillota</taxon>
        <taxon>Bacilli</taxon>
        <taxon>Bacillales</taxon>
        <taxon>Paenibacillaceae</taxon>
        <taxon>Paenibacillus</taxon>
    </lineage>
</organism>
<accession>A0A927C4E6</accession>
<dbReference type="Pfam" id="PF13023">
    <property type="entry name" value="HD_3"/>
    <property type="match status" value="1"/>
</dbReference>
<evidence type="ECO:0000259" key="3">
    <source>
        <dbReference type="Pfam" id="PF13023"/>
    </source>
</evidence>
<gene>
    <name evidence="4" type="ORF">IDH45_03915</name>
</gene>
<evidence type="ECO:0000256" key="2">
    <source>
        <dbReference type="ARBA" id="ARBA00022801"/>
    </source>
</evidence>
<protein>
    <submittedName>
        <fullName evidence="4">HD domain-containing protein</fullName>
    </submittedName>
</protein>
<keyword evidence="5" id="KW-1185">Reference proteome</keyword>
<dbReference type="PANTHER" id="PTHR11845">
    <property type="entry name" value="5'-DEOXYNUCLEOTIDASE HDDC2"/>
    <property type="match status" value="1"/>
</dbReference>
<dbReference type="InterPro" id="IPR006674">
    <property type="entry name" value="HD_domain"/>
</dbReference>
<dbReference type="PANTHER" id="PTHR11845:SF13">
    <property type="entry name" value="5'-DEOXYNUCLEOTIDASE HDDC2"/>
    <property type="match status" value="1"/>
</dbReference>
<dbReference type="Gene3D" id="1.10.3210.10">
    <property type="entry name" value="Hypothetical protein af1432"/>
    <property type="match status" value="1"/>
</dbReference>
<feature type="domain" description="HD" evidence="3">
    <location>
        <begin position="15"/>
        <end position="178"/>
    </location>
</feature>
<dbReference type="GO" id="GO:0046872">
    <property type="term" value="F:metal ion binding"/>
    <property type="evidence" value="ECO:0007669"/>
    <property type="project" value="UniProtKB-KW"/>
</dbReference>
<dbReference type="Proteomes" id="UP000639396">
    <property type="component" value="Unassembled WGS sequence"/>
</dbReference>
<evidence type="ECO:0000313" key="5">
    <source>
        <dbReference type="Proteomes" id="UP000639396"/>
    </source>
</evidence>
<keyword evidence="2" id="KW-0378">Hydrolase</keyword>
<dbReference type="SUPFAM" id="SSF109604">
    <property type="entry name" value="HD-domain/PDEase-like"/>
    <property type="match status" value="1"/>
</dbReference>
<name>A0A927C4E6_9BACL</name>
<evidence type="ECO:0000256" key="1">
    <source>
        <dbReference type="ARBA" id="ARBA00022723"/>
    </source>
</evidence>
<reference evidence="4" key="1">
    <citation type="submission" date="2020-09" db="EMBL/GenBank/DDBJ databases">
        <title>A novel bacterium of genus Paenibacillus, isolated from South China Sea.</title>
        <authorList>
            <person name="Huang H."/>
            <person name="Mo K."/>
            <person name="Hu Y."/>
        </authorList>
    </citation>
    <scope>NUCLEOTIDE SEQUENCE</scope>
    <source>
        <strain evidence="4">IB182363</strain>
    </source>
</reference>
<proteinExistence type="predicted"/>
<comment type="caution">
    <text evidence="4">The sequence shown here is derived from an EMBL/GenBank/DDBJ whole genome shotgun (WGS) entry which is preliminary data.</text>
</comment>
<sequence length="196" mass="22794">MNARLEQQIRFILEIDKLKQIYRKSRIIGKERFENDAEHTWHLAMMAMMLHEHANEPKPDLLKSLKMLLIHDLVEIDAGDTFAYDEKGLEGKYDREMAAAQRIFGLLPDDQRQECIALWEEFEARETSESRFASAVDRLQPMLLNFENEGQSWNEHGITSDRVLARNRQIGEGASELWSYAERLVAEAVEKGFIAK</sequence>
<keyword evidence="1" id="KW-0479">Metal-binding</keyword>
<dbReference type="AlphaFoldDB" id="A0A927C4E6"/>
<dbReference type="GO" id="GO:0002953">
    <property type="term" value="F:5'-deoxynucleotidase activity"/>
    <property type="evidence" value="ECO:0007669"/>
    <property type="project" value="InterPro"/>
</dbReference>
<evidence type="ECO:0000313" key="4">
    <source>
        <dbReference type="EMBL" id="MBD2861134.1"/>
    </source>
</evidence>
<dbReference type="InterPro" id="IPR039356">
    <property type="entry name" value="YfbR/HDDC2"/>
</dbReference>
<dbReference type="GO" id="GO:0005737">
    <property type="term" value="C:cytoplasm"/>
    <property type="evidence" value="ECO:0007669"/>
    <property type="project" value="TreeGrafter"/>
</dbReference>